<name>A0A9N8ZDZ3_9GLOM</name>
<evidence type="ECO:0000256" key="1">
    <source>
        <dbReference type="SAM" id="MobiDB-lite"/>
    </source>
</evidence>
<sequence length="176" mass="20453">MSMIFTEKDTNSAINNNEPTQTTESRNYLKPFSHECDANSLIMENILNYSNLDAQFDLVNLPLIESNLINDDSLKFPKNHHQDKLKKQLQPNTSLDNPLELFTLNETQISSLINTSENLDPFLLYEDLKHDKQASNFFQYNFLPMLSDDDENNISDFLLFQNTVHSKNSRDLKIVY</sequence>
<reference evidence="2" key="1">
    <citation type="submission" date="2021-06" db="EMBL/GenBank/DDBJ databases">
        <authorList>
            <person name="Kallberg Y."/>
            <person name="Tangrot J."/>
            <person name="Rosling A."/>
        </authorList>
    </citation>
    <scope>NUCLEOTIDE SEQUENCE</scope>
    <source>
        <strain evidence="2">FL130A</strain>
    </source>
</reference>
<dbReference type="Proteomes" id="UP000789508">
    <property type="component" value="Unassembled WGS sequence"/>
</dbReference>
<dbReference type="EMBL" id="CAJVPS010000530">
    <property type="protein sequence ID" value="CAG8492793.1"/>
    <property type="molecule type" value="Genomic_DNA"/>
</dbReference>
<accession>A0A9N8ZDZ3</accession>
<organism evidence="2 3">
    <name type="scientific">Ambispora leptoticha</name>
    <dbReference type="NCBI Taxonomy" id="144679"/>
    <lineage>
        <taxon>Eukaryota</taxon>
        <taxon>Fungi</taxon>
        <taxon>Fungi incertae sedis</taxon>
        <taxon>Mucoromycota</taxon>
        <taxon>Glomeromycotina</taxon>
        <taxon>Glomeromycetes</taxon>
        <taxon>Archaeosporales</taxon>
        <taxon>Ambisporaceae</taxon>
        <taxon>Ambispora</taxon>
    </lineage>
</organism>
<dbReference type="AlphaFoldDB" id="A0A9N8ZDZ3"/>
<feature type="compositionally biased region" description="Polar residues" evidence="1">
    <location>
        <begin position="11"/>
        <end position="25"/>
    </location>
</feature>
<keyword evidence="3" id="KW-1185">Reference proteome</keyword>
<feature type="compositionally biased region" description="Basic and acidic residues" evidence="1">
    <location>
        <begin position="1"/>
        <end position="10"/>
    </location>
</feature>
<protein>
    <submittedName>
        <fullName evidence="2">13026_t:CDS:1</fullName>
    </submittedName>
</protein>
<dbReference type="OrthoDB" id="10565697at2759"/>
<evidence type="ECO:0000313" key="3">
    <source>
        <dbReference type="Proteomes" id="UP000789508"/>
    </source>
</evidence>
<comment type="caution">
    <text evidence="2">The sequence shown here is derived from an EMBL/GenBank/DDBJ whole genome shotgun (WGS) entry which is preliminary data.</text>
</comment>
<evidence type="ECO:0000313" key="2">
    <source>
        <dbReference type="EMBL" id="CAG8492793.1"/>
    </source>
</evidence>
<feature type="region of interest" description="Disordered" evidence="1">
    <location>
        <begin position="1"/>
        <end position="25"/>
    </location>
</feature>
<gene>
    <name evidence="2" type="ORF">ALEPTO_LOCUS3076</name>
</gene>
<proteinExistence type="predicted"/>